<sequence length="116" mass="12747">MGDRPGPDDAGPTFAQVLGEDLDDTGHPAWCQFDRPGAVGGVEHVSRLFEWRPSYMPDVAMTGWLRRVSYRDGSEETPVVVLQVDNPEQPGEMGMTAEDLASLAEHLLVLRRTLLG</sequence>
<accession>A0ABV9REM1</accession>
<evidence type="ECO:0000313" key="2">
    <source>
        <dbReference type="Proteomes" id="UP001595909"/>
    </source>
</evidence>
<organism evidence="1 2">
    <name type="scientific">Actinomycetospora chibensis</name>
    <dbReference type="NCBI Taxonomy" id="663606"/>
    <lineage>
        <taxon>Bacteria</taxon>
        <taxon>Bacillati</taxon>
        <taxon>Actinomycetota</taxon>
        <taxon>Actinomycetes</taxon>
        <taxon>Pseudonocardiales</taxon>
        <taxon>Pseudonocardiaceae</taxon>
        <taxon>Actinomycetospora</taxon>
    </lineage>
</organism>
<comment type="caution">
    <text evidence="1">The sequence shown here is derived from an EMBL/GenBank/DDBJ whole genome shotgun (WGS) entry which is preliminary data.</text>
</comment>
<name>A0ABV9REM1_9PSEU</name>
<reference evidence="2" key="1">
    <citation type="journal article" date="2019" name="Int. J. Syst. Evol. Microbiol.">
        <title>The Global Catalogue of Microorganisms (GCM) 10K type strain sequencing project: providing services to taxonomists for standard genome sequencing and annotation.</title>
        <authorList>
            <consortium name="The Broad Institute Genomics Platform"/>
            <consortium name="The Broad Institute Genome Sequencing Center for Infectious Disease"/>
            <person name="Wu L."/>
            <person name="Ma J."/>
        </authorList>
    </citation>
    <scope>NUCLEOTIDE SEQUENCE [LARGE SCALE GENOMIC DNA]</scope>
    <source>
        <strain evidence="2">CCUG 50347</strain>
    </source>
</reference>
<dbReference type="RefSeq" id="WP_274191344.1">
    <property type="nucleotide sequence ID" value="NZ_BAABHN010000009.1"/>
</dbReference>
<proteinExistence type="predicted"/>
<evidence type="ECO:0000313" key="1">
    <source>
        <dbReference type="EMBL" id="MFC4831802.1"/>
    </source>
</evidence>
<dbReference type="EMBL" id="JBHSIM010000009">
    <property type="protein sequence ID" value="MFC4831802.1"/>
    <property type="molecule type" value="Genomic_DNA"/>
</dbReference>
<dbReference type="Proteomes" id="UP001595909">
    <property type="component" value="Unassembled WGS sequence"/>
</dbReference>
<keyword evidence="2" id="KW-1185">Reference proteome</keyword>
<protein>
    <submittedName>
        <fullName evidence="1">Uncharacterized protein</fullName>
    </submittedName>
</protein>
<gene>
    <name evidence="1" type="ORF">ACFPEL_05205</name>
</gene>